<evidence type="ECO:0000313" key="2">
    <source>
        <dbReference type="EMBL" id="DAD66254.1"/>
    </source>
</evidence>
<dbReference type="EMBL" id="BK014655">
    <property type="protein sequence ID" value="DAD66254.1"/>
    <property type="molecule type" value="Genomic_DNA"/>
</dbReference>
<sequence length="118" mass="13462">MALQLIDLNEDIEYINIDASKVPYSFSIKLTDKTFSFTVKYNDTGGFYTIDLLDANGNVLVFGEIVRYARPLFNVVEDERFPIPVIIPLCITGDSISEVTKENFGKDVKLYLRERTVQ</sequence>
<reference evidence="2" key="1">
    <citation type="journal article" date="2021" name="Proc. Natl. Acad. Sci. U.S.A.">
        <title>A Catalog of Tens of Thousands of Viruses from Human Metagenomes Reveals Hidden Associations with Chronic Diseases.</title>
        <authorList>
            <person name="Tisza M.J."/>
            <person name="Buck C.B."/>
        </authorList>
    </citation>
    <scope>NUCLEOTIDE SEQUENCE</scope>
    <source>
        <strain evidence="2">CtjfQ5</strain>
    </source>
</reference>
<name>A0A8S5L8M3_9CAUD</name>
<evidence type="ECO:0000259" key="1">
    <source>
        <dbReference type="Pfam" id="PF22479"/>
    </source>
</evidence>
<proteinExistence type="predicted"/>
<organism evidence="2">
    <name type="scientific">Siphoviridae sp. ctjfQ5</name>
    <dbReference type="NCBI Taxonomy" id="2823594"/>
    <lineage>
        <taxon>Viruses</taxon>
        <taxon>Duplodnaviria</taxon>
        <taxon>Heunggongvirae</taxon>
        <taxon>Uroviricota</taxon>
        <taxon>Caudoviricetes</taxon>
    </lineage>
</organism>
<feature type="domain" description="Cyanophage baseplate Pam3 plug gp18" evidence="1">
    <location>
        <begin position="13"/>
        <end position="112"/>
    </location>
</feature>
<accession>A0A8S5L8M3</accession>
<protein>
    <recommendedName>
        <fullName evidence="1">Cyanophage baseplate Pam3 plug gp18 domain-containing protein</fullName>
    </recommendedName>
</protein>
<dbReference type="InterPro" id="IPR054252">
    <property type="entry name" value="Pam3_gp18"/>
</dbReference>
<dbReference type="Pfam" id="PF22479">
    <property type="entry name" value="Pam3_gp18"/>
    <property type="match status" value="1"/>
</dbReference>